<dbReference type="Proteomes" id="UP000292695">
    <property type="component" value="Unassembled WGS sequence"/>
</dbReference>
<dbReference type="Gene3D" id="3.40.50.300">
    <property type="entry name" value="P-loop containing nucleotide triphosphate hydrolases"/>
    <property type="match status" value="1"/>
</dbReference>
<evidence type="ECO:0000256" key="1">
    <source>
        <dbReference type="SAM" id="Coils"/>
    </source>
</evidence>
<sequence length="665" mass="72910">MTGIRINELRLAGSSGSGRTYGVDFRGGATFRPLSVIAGPSQTGKTTVIDYIRYCLGGSAHPQHEEVLRAVRAAQLETELDGASTVIERAAAGSPSKFASVWRSTLDDLASVDEHRLSVEPVGDPDGLSQFLLTACNLDGVLLPDSSKDDSDSDLLSIRDLFRVIFVPNERLDNRNLVFEQSNYMVRQKFRQSIDAMFGIHDNEEAFLATRYRAAREKARVAEAQARALRQFAESEHPRGPMQLQLDLDEAASAIVSLGIELSRLDQEQRSTQLASTKVRQQLVLAQERARDARIRVRDRRSLVARLDALRGQYADDQRKLNFLLDAERLFDPLQVTTCPACFNSIEVPPSIIDGQCSLCHGSVSAADGTASHPSGEDIHGSPVATSVAVLEAELRAVKTRLKSLNEYVHRLTVHQEVLIEESVSADESADAAARAVDEIVKAPAPWLAIRDGLSQRLIQARLIQQSAQSGAGVWRRVAEAESQAEDLQRQASEINAQRREQRQRPDRAELVHALSGRFGQILGEIGYPKLQDPYIGNDLVPYVRSQPYTAASSGGMVLIALAWNLALWEIAHERDADAPGLLVIDSPQKNLGHNSKSDDRDFADARLVENFYAHAKNWLATDGIGAQLIVVDNSPPASVDADVVVAYTRDPEIPPYGLIPEATS</sequence>
<comment type="caution">
    <text evidence="2">The sequence shown here is derived from an EMBL/GenBank/DDBJ whole genome shotgun (WGS) entry which is preliminary data.</text>
</comment>
<dbReference type="OrthoDB" id="580980at2"/>
<keyword evidence="3" id="KW-1185">Reference proteome</keyword>
<evidence type="ECO:0000313" key="3">
    <source>
        <dbReference type="Proteomes" id="UP000292695"/>
    </source>
</evidence>
<organism evidence="2 3">
    <name type="scientific">Kribbella sindirgiensis</name>
    <dbReference type="NCBI Taxonomy" id="1124744"/>
    <lineage>
        <taxon>Bacteria</taxon>
        <taxon>Bacillati</taxon>
        <taxon>Actinomycetota</taxon>
        <taxon>Actinomycetes</taxon>
        <taxon>Propionibacteriales</taxon>
        <taxon>Kribbellaceae</taxon>
        <taxon>Kribbella</taxon>
    </lineage>
</organism>
<dbReference type="SUPFAM" id="SSF52540">
    <property type="entry name" value="P-loop containing nucleoside triphosphate hydrolases"/>
    <property type="match status" value="1"/>
</dbReference>
<dbReference type="RefSeq" id="WP_131295469.1">
    <property type="nucleotide sequence ID" value="NZ_SJKA01000019.1"/>
</dbReference>
<accession>A0A4R0I4W3</accession>
<dbReference type="InterPro" id="IPR027417">
    <property type="entry name" value="P-loop_NTPase"/>
</dbReference>
<dbReference type="EMBL" id="SJKA01000019">
    <property type="protein sequence ID" value="TCC21668.1"/>
    <property type="molecule type" value="Genomic_DNA"/>
</dbReference>
<reference evidence="2 3" key="1">
    <citation type="submission" date="2019-02" db="EMBL/GenBank/DDBJ databases">
        <title>Kribbella capetownensis sp. nov. and Kribbella speibonae sp. nov., isolated from soil.</title>
        <authorList>
            <person name="Curtis S.M."/>
            <person name="Norton I."/>
            <person name="Everest G.J."/>
            <person name="Meyers P.R."/>
        </authorList>
    </citation>
    <scope>NUCLEOTIDE SEQUENCE [LARGE SCALE GENOMIC DNA]</scope>
    <source>
        <strain evidence="2 3">DSM 27082</strain>
    </source>
</reference>
<dbReference type="AlphaFoldDB" id="A0A4R0I4W3"/>
<name>A0A4R0I4W3_9ACTN</name>
<gene>
    <name evidence="2" type="ORF">E0H50_35940</name>
</gene>
<evidence type="ECO:0000313" key="2">
    <source>
        <dbReference type="EMBL" id="TCC21668.1"/>
    </source>
</evidence>
<feature type="coiled-coil region" evidence="1">
    <location>
        <begin position="478"/>
        <end position="505"/>
    </location>
</feature>
<keyword evidence="1" id="KW-0175">Coiled coil</keyword>
<proteinExistence type="predicted"/>
<protein>
    <submittedName>
        <fullName evidence="2">DNA recombination protein RecN</fullName>
    </submittedName>
</protein>